<feature type="domain" description="Ig-like" evidence="6">
    <location>
        <begin position="97"/>
        <end position="190"/>
    </location>
</feature>
<dbReference type="PROSITE" id="PS50835">
    <property type="entry name" value="IG_LIKE"/>
    <property type="match status" value="3"/>
</dbReference>
<evidence type="ECO:0000259" key="6">
    <source>
        <dbReference type="PROSITE" id="PS50835"/>
    </source>
</evidence>
<dbReference type="SMART" id="SM00409">
    <property type="entry name" value="IG"/>
    <property type="match status" value="2"/>
</dbReference>
<keyword evidence="2 5" id="KW-0472">Membrane</keyword>
<evidence type="ECO:0000256" key="4">
    <source>
        <dbReference type="SAM" id="MobiDB-lite"/>
    </source>
</evidence>
<protein>
    <submittedName>
        <fullName evidence="7">Synaptogenesis protein syg-2</fullName>
    </submittedName>
</protein>
<dbReference type="SUPFAM" id="SSF48726">
    <property type="entry name" value="Immunoglobulin"/>
    <property type="match status" value="3"/>
</dbReference>
<reference evidence="7 8" key="1">
    <citation type="journal article" date="2019" name="Commun. Biol.">
        <title>The bagworm genome reveals a unique fibroin gene that provides high tensile strength.</title>
        <authorList>
            <person name="Kono N."/>
            <person name="Nakamura H."/>
            <person name="Ohtoshi R."/>
            <person name="Tomita M."/>
            <person name="Numata K."/>
            <person name="Arakawa K."/>
        </authorList>
    </citation>
    <scope>NUCLEOTIDE SEQUENCE [LARGE SCALE GENOMIC DNA]</scope>
</reference>
<evidence type="ECO:0000313" key="8">
    <source>
        <dbReference type="Proteomes" id="UP000299102"/>
    </source>
</evidence>
<sequence length="689" mass="75991">MVRRQDSLALSTNSTIYFCEDHFDVRRPQPTLSWLINNKPISEHTLLKNDGKVIISRIKIGAVDRSWLNTTVKCQATNTALLSPHERTARVEMLLRPLSVSITNKPGIMSAESEITIVCVSHGSRPPAQLTWFRDNRKYTRGKNSEYSNETATVSRLGMAPRPEDDAALMRCRADNPVLRVAIEDSFRMSVVYKPVLTLSLGSTLNANDIKEGDDVYFECNIRANPKEHRISWYHNDQLVSQNMSSGVIFSTKSLVLQRVTRKDGGLYTCRAANHIGESTSQPVYLRVQFAPVCDNMTPSVVGARLDEPLRVRCAVSADPADVTFYWQFNNSGESFDVSPARYGGTTSELRYRAASERDYGALLCRATNSVGSQIRPCVFQIVPASRPSPPRNCTTSRVLKANEAQLAVRCVAGYDGGLIQHFTLEALSDTARVLANTTAIGLDLVVWLNVSWAALERLTEEEALVVISKNSKGPSEPYFLKNLVFRDAAKRTEDTARTTLKLPAAVALSALLAVLATVAALVVVALRRYENDYERRRADSGASSKRPSQSVVQTDARGRRYVVAYPAPECKPDIIKPESEPPRVVLESSDSKTYSLREAGKTSACSDGHSPPPADSLVPINRFSFIVTQVTFTHLNVLTNNAIVRNGIGDWHHDEISSHRTTPSQEAGNASVTSLRLRVSMGGGDHLL</sequence>
<gene>
    <name evidence="7" type="primary">syg-2</name>
    <name evidence="7" type="ORF">EVAR_3909_1</name>
</gene>
<keyword evidence="5" id="KW-1133">Transmembrane helix</keyword>
<dbReference type="InterPro" id="IPR013783">
    <property type="entry name" value="Ig-like_fold"/>
</dbReference>
<dbReference type="Pfam" id="PF13927">
    <property type="entry name" value="Ig_3"/>
    <property type="match status" value="1"/>
</dbReference>
<dbReference type="PANTHER" id="PTHR23278:SF32">
    <property type="entry name" value="NEUROMUSCULIN, ISOFORM E"/>
    <property type="match status" value="1"/>
</dbReference>
<dbReference type="AlphaFoldDB" id="A0A4C1STG8"/>
<dbReference type="InterPro" id="IPR007110">
    <property type="entry name" value="Ig-like_dom"/>
</dbReference>
<dbReference type="Gene3D" id="2.60.40.10">
    <property type="entry name" value="Immunoglobulins"/>
    <property type="match status" value="4"/>
</dbReference>
<keyword evidence="3" id="KW-1015">Disulfide bond</keyword>
<evidence type="ECO:0000256" key="1">
    <source>
        <dbReference type="ARBA" id="ARBA00004167"/>
    </source>
</evidence>
<dbReference type="InterPro" id="IPR003599">
    <property type="entry name" value="Ig_sub"/>
</dbReference>
<dbReference type="CDD" id="cd00096">
    <property type="entry name" value="Ig"/>
    <property type="match status" value="2"/>
</dbReference>
<proteinExistence type="predicted"/>
<evidence type="ECO:0000256" key="2">
    <source>
        <dbReference type="ARBA" id="ARBA00023136"/>
    </source>
</evidence>
<comment type="subcellular location">
    <subcellularLocation>
        <location evidence="1">Membrane</location>
        <topology evidence="1">Single-pass membrane protein</topology>
    </subcellularLocation>
</comment>
<dbReference type="InterPro" id="IPR013162">
    <property type="entry name" value="CD80_C2-set"/>
</dbReference>
<name>A0A4C1STG8_EUMVA</name>
<dbReference type="InterPro" id="IPR003598">
    <property type="entry name" value="Ig_sub2"/>
</dbReference>
<feature type="compositionally biased region" description="Basic and acidic residues" evidence="4">
    <location>
        <begin position="573"/>
        <end position="582"/>
    </location>
</feature>
<organism evidence="7 8">
    <name type="scientific">Eumeta variegata</name>
    <name type="common">Bagworm moth</name>
    <name type="synonym">Eumeta japonica</name>
    <dbReference type="NCBI Taxonomy" id="151549"/>
    <lineage>
        <taxon>Eukaryota</taxon>
        <taxon>Metazoa</taxon>
        <taxon>Ecdysozoa</taxon>
        <taxon>Arthropoda</taxon>
        <taxon>Hexapoda</taxon>
        <taxon>Insecta</taxon>
        <taxon>Pterygota</taxon>
        <taxon>Neoptera</taxon>
        <taxon>Endopterygota</taxon>
        <taxon>Lepidoptera</taxon>
        <taxon>Glossata</taxon>
        <taxon>Ditrysia</taxon>
        <taxon>Tineoidea</taxon>
        <taxon>Psychidae</taxon>
        <taxon>Oiketicinae</taxon>
        <taxon>Eumeta</taxon>
    </lineage>
</organism>
<evidence type="ECO:0000256" key="3">
    <source>
        <dbReference type="ARBA" id="ARBA00023157"/>
    </source>
</evidence>
<evidence type="ECO:0000256" key="5">
    <source>
        <dbReference type="SAM" id="Phobius"/>
    </source>
</evidence>
<feature type="domain" description="Ig-like" evidence="6">
    <location>
        <begin position="195"/>
        <end position="285"/>
    </location>
</feature>
<comment type="caution">
    <text evidence="7">The sequence shown here is derived from an EMBL/GenBank/DDBJ whole genome shotgun (WGS) entry which is preliminary data.</text>
</comment>
<feature type="compositionally biased region" description="Polar residues" evidence="4">
    <location>
        <begin position="542"/>
        <end position="554"/>
    </location>
</feature>
<dbReference type="Proteomes" id="UP000299102">
    <property type="component" value="Unassembled WGS sequence"/>
</dbReference>
<dbReference type="Pfam" id="PF08205">
    <property type="entry name" value="C2-set_2"/>
    <property type="match status" value="1"/>
</dbReference>
<feature type="transmembrane region" description="Helical" evidence="5">
    <location>
        <begin position="503"/>
        <end position="527"/>
    </location>
</feature>
<keyword evidence="8" id="KW-1185">Reference proteome</keyword>
<dbReference type="OrthoDB" id="10055806at2759"/>
<evidence type="ECO:0000313" key="7">
    <source>
        <dbReference type="EMBL" id="GBP04548.1"/>
    </source>
</evidence>
<dbReference type="InterPro" id="IPR036179">
    <property type="entry name" value="Ig-like_dom_sf"/>
</dbReference>
<feature type="region of interest" description="Disordered" evidence="4">
    <location>
        <begin position="573"/>
        <end position="613"/>
    </location>
</feature>
<feature type="domain" description="Ig-like" evidence="6">
    <location>
        <begin position="292"/>
        <end position="376"/>
    </location>
</feature>
<accession>A0A4C1STG8</accession>
<dbReference type="SMART" id="SM00408">
    <property type="entry name" value="IGc2"/>
    <property type="match status" value="2"/>
</dbReference>
<dbReference type="EMBL" id="BGZK01000014">
    <property type="protein sequence ID" value="GBP04548.1"/>
    <property type="molecule type" value="Genomic_DNA"/>
</dbReference>
<feature type="region of interest" description="Disordered" evidence="4">
    <location>
        <begin position="536"/>
        <end position="555"/>
    </location>
</feature>
<dbReference type="PANTHER" id="PTHR23278">
    <property type="entry name" value="SIDESTEP PROTEIN"/>
    <property type="match status" value="1"/>
</dbReference>
<keyword evidence="5" id="KW-0812">Transmembrane</keyword>
<dbReference type="STRING" id="151549.A0A4C1STG8"/>
<dbReference type="GO" id="GO:0016020">
    <property type="term" value="C:membrane"/>
    <property type="evidence" value="ECO:0007669"/>
    <property type="project" value="UniProtKB-SubCell"/>
</dbReference>